<reference evidence="12 13" key="1">
    <citation type="journal article" date="2019" name="Int. J. Syst. Evol. Microbiol.">
        <title>The Global Catalogue of Microorganisms (GCM) 10K type strain sequencing project: providing services to taxonomists for standard genome sequencing and annotation.</title>
        <authorList>
            <consortium name="The Broad Institute Genomics Platform"/>
            <consortium name="The Broad Institute Genome Sequencing Center for Infectious Disease"/>
            <person name="Wu L."/>
            <person name="Ma J."/>
        </authorList>
    </citation>
    <scope>NUCLEOTIDE SEQUENCE [LARGE SCALE GENOMIC DNA]</scope>
    <source>
        <strain evidence="12 13">PSR21</strain>
    </source>
</reference>
<dbReference type="Gene3D" id="3.40.50.300">
    <property type="entry name" value="P-loop containing nucleotide triphosphate hydrolases"/>
    <property type="match status" value="1"/>
</dbReference>
<feature type="domain" description="ABC transporter" evidence="11">
    <location>
        <begin position="4"/>
        <end position="239"/>
    </location>
</feature>
<dbReference type="Pfam" id="PF00005">
    <property type="entry name" value="ABC_tran"/>
    <property type="match status" value="1"/>
</dbReference>
<dbReference type="InterPro" id="IPR012340">
    <property type="entry name" value="NA-bd_OB-fold"/>
</dbReference>
<dbReference type="EMBL" id="JBHTBF010000003">
    <property type="protein sequence ID" value="MFC7318495.1"/>
    <property type="molecule type" value="Genomic_DNA"/>
</dbReference>
<evidence type="ECO:0000256" key="8">
    <source>
        <dbReference type="ARBA" id="ARBA00061029"/>
    </source>
</evidence>
<evidence type="ECO:0000313" key="12">
    <source>
        <dbReference type="EMBL" id="MFC7318495.1"/>
    </source>
</evidence>
<dbReference type="Proteomes" id="UP001596547">
    <property type="component" value="Unassembled WGS sequence"/>
</dbReference>
<evidence type="ECO:0000256" key="3">
    <source>
        <dbReference type="ARBA" id="ARBA00022741"/>
    </source>
</evidence>
<evidence type="ECO:0000259" key="11">
    <source>
        <dbReference type="PROSITE" id="PS50893"/>
    </source>
</evidence>
<dbReference type="InterPro" id="IPR003439">
    <property type="entry name" value="ABC_transporter-like_ATP-bd"/>
</dbReference>
<evidence type="ECO:0000256" key="9">
    <source>
        <dbReference type="ARBA" id="ARBA00065962"/>
    </source>
</evidence>
<dbReference type="RefSeq" id="WP_276306663.1">
    <property type="nucleotide sequence ID" value="NZ_CP119993.1"/>
</dbReference>
<dbReference type="InterPro" id="IPR017871">
    <property type="entry name" value="ABC_transporter-like_CS"/>
</dbReference>
<organism evidence="12 13">
    <name type="scientific">Halomarina halobia</name>
    <dbReference type="NCBI Taxonomy" id="3033386"/>
    <lineage>
        <taxon>Archaea</taxon>
        <taxon>Methanobacteriati</taxon>
        <taxon>Methanobacteriota</taxon>
        <taxon>Stenosarchaea group</taxon>
        <taxon>Halobacteria</taxon>
        <taxon>Halobacteriales</taxon>
        <taxon>Natronomonadaceae</taxon>
        <taxon>Halomarina</taxon>
    </lineage>
</organism>
<dbReference type="GeneID" id="79317323"/>
<dbReference type="PROSITE" id="PS50893">
    <property type="entry name" value="ABC_TRANSPORTER_2"/>
    <property type="match status" value="1"/>
</dbReference>
<dbReference type="InterPro" id="IPR008995">
    <property type="entry name" value="Mo/tungstate-bd_C_term_dom"/>
</dbReference>
<dbReference type="PROSITE" id="PS00211">
    <property type="entry name" value="ABC_TRANSPORTER_1"/>
    <property type="match status" value="1"/>
</dbReference>
<evidence type="ECO:0000256" key="1">
    <source>
        <dbReference type="ARBA" id="ARBA00004202"/>
    </source>
</evidence>
<protein>
    <recommendedName>
        <fullName evidence="10">ABC-type D-xylose/L-arabinose transporter</fullName>
        <ecNumber evidence="10">7.5.2.13</ecNumber>
    </recommendedName>
</protein>
<dbReference type="EC" id="7.5.2.13" evidence="10"/>
<comment type="subcellular location">
    <subcellularLocation>
        <location evidence="1">Cell membrane</location>
        <topology evidence="1">Peripheral membrane protein</topology>
    </subcellularLocation>
</comment>
<comment type="subunit">
    <text evidence="9">The complex is composed of two ATP-binding proteins (XacJ and XacK), two transmembrane proteins (XacH and XacI) and a solute-binding protein (XacG).</text>
</comment>
<dbReference type="GO" id="GO:0022857">
    <property type="term" value="F:transmembrane transporter activity"/>
    <property type="evidence" value="ECO:0007669"/>
    <property type="project" value="UniProtKB-ARBA"/>
</dbReference>
<dbReference type="GO" id="GO:1902495">
    <property type="term" value="C:transmembrane transporter complex"/>
    <property type="evidence" value="ECO:0007669"/>
    <property type="project" value="UniProtKB-ARBA"/>
</dbReference>
<keyword evidence="4 12" id="KW-0067">ATP-binding</keyword>
<dbReference type="SUPFAM" id="SSF50331">
    <property type="entry name" value="MOP-like"/>
    <property type="match status" value="1"/>
</dbReference>
<evidence type="ECO:0000256" key="7">
    <source>
        <dbReference type="ARBA" id="ARBA00053454"/>
    </source>
</evidence>
<comment type="function">
    <text evidence="7">Part of the ABC transporter complex XacGHIJK involved in the uptake of xylose and arabinose. Responsible for energy coupling to the transport system.</text>
</comment>
<dbReference type="Pfam" id="PF08402">
    <property type="entry name" value="TOBE_2"/>
    <property type="match status" value="1"/>
</dbReference>
<evidence type="ECO:0000256" key="4">
    <source>
        <dbReference type="ARBA" id="ARBA00022840"/>
    </source>
</evidence>
<dbReference type="SMART" id="SM00382">
    <property type="entry name" value="AAA"/>
    <property type="match status" value="1"/>
</dbReference>
<dbReference type="InterPro" id="IPR047641">
    <property type="entry name" value="ABC_transpr_MalK/UgpC-like"/>
</dbReference>
<comment type="catalytic activity">
    <reaction evidence="6">
        <text>L-arabinose(out) + ATP + H2O = L-arabinose(in) + ADP + phosphate + H(+)</text>
        <dbReference type="Rhea" id="RHEA:30007"/>
        <dbReference type="ChEBI" id="CHEBI:15377"/>
        <dbReference type="ChEBI" id="CHEBI:15378"/>
        <dbReference type="ChEBI" id="CHEBI:17535"/>
        <dbReference type="ChEBI" id="CHEBI:30616"/>
        <dbReference type="ChEBI" id="CHEBI:43474"/>
        <dbReference type="ChEBI" id="CHEBI:456216"/>
        <dbReference type="EC" id="7.5.2.13"/>
    </reaction>
    <physiologicalReaction direction="left-to-right" evidence="6">
        <dbReference type="Rhea" id="RHEA:30008"/>
    </physiologicalReaction>
</comment>
<proteinExistence type="inferred from homology"/>
<dbReference type="Gene3D" id="2.40.50.100">
    <property type="match status" value="1"/>
</dbReference>
<accession>A0ABD6ADS7</accession>
<dbReference type="Gene3D" id="2.40.50.140">
    <property type="entry name" value="Nucleic acid-binding proteins"/>
    <property type="match status" value="1"/>
</dbReference>
<evidence type="ECO:0000256" key="2">
    <source>
        <dbReference type="ARBA" id="ARBA00022448"/>
    </source>
</evidence>
<dbReference type="InterPro" id="IPR013611">
    <property type="entry name" value="Transp-assoc_OB_typ2"/>
</dbReference>
<gene>
    <name evidence="12" type="ORF">ACFQPE_17085</name>
</gene>
<comment type="similarity">
    <text evidence="8">Belongs to the ABC transporter superfamily. Carbohydrate uptake transporter-1 (CUT1) (TC 3.A.1.1) family.</text>
</comment>
<dbReference type="InterPro" id="IPR003593">
    <property type="entry name" value="AAA+_ATPase"/>
</dbReference>
<evidence type="ECO:0000256" key="10">
    <source>
        <dbReference type="ARBA" id="ARBA00066315"/>
    </source>
</evidence>
<keyword evidence="13" id="KW-1185">Reference proteome</keyword>
<keyword evidence="2" id="KW-0813">Transport</keyword>
<evidence type="ECO:0000256" key="5">
    <source>
        <dbReference type="ARBA" id="ARBA00050355"/>
    </source>
</evidence>
<dbReference type="AlphaFoldDB" id="A0ABD6ADS7"/>
<dbReference type="InterPro" id="IPR027417">
    <property type="entry name" value="P-loop_NTPase"/>
</dbReference>
<dbReference type="GO" id="GO:0005524">
    <property type="term" value="F:ATP binding"/>
    <property type="evidence" value="ECO:0007669"/>
    <property type="project" value="UniProtKB-KW"/>
</dbReference>
<dbReference type="SUPFAM" id="SSF52540">
    <property type="entry name" value="P-loop containing nucleoside triphosphate hydrolases"/>
    <property type="match status" value="1"/>
</dbReference>
<dbReference type="PANTHER" id="PTHR43875:SF1">
    <property type="entry name" value="OSMOPROTECTIVE COMPOUNDS UPTAKE ATP-BINDING PROTEIN GGTA"/>
    <property type="match status" value="1"/>
</dbReference>
<sequence>MATLELNGVTKIYDDAQGRETAVDSLDLSAAGGEFVVLVGPSGCGKSTTLRMLAGLETVTSGTIEIDGREVQDLAPSERSIAMVFQSYALYTKMTARENMAYGLKHSTDLDERERGRRVEEIAELLDIVDLLDDVPAEMSGGQKQRVALGRAIVRDPSVFLLDEPLSNLDAKLRARMRTELKRIQTDLGVTTVYVTHDQTEAMTMADRIAVMDDGELQQVDPPETAYDHPTNEFVATFLGSPAMNTFDATVEAADDELALRRDGTTFATIPAHAVSLDDVEAVRVGLRPEDLRLDDAPGEGGFEAAVTVSEYQGNDNFVHLSADDLTLTARVPPSVYPSPGETVGVSVDPADVYLFDPTSGAALKTRGLDARSFERRPVSTPE</sequence>
<dbReference type="GO" id="GO:0005886">
    <property type="term" value="C:plasma membrane"/>
    <property type="evidence" value="ECO:0007669"/>
    <property type="project" value="UniProtKB-SubCell"/>
</dbReference>
<evidence type="ECO:0000256" key="6">
    <source>
        <dbReference type="ARBA" id="ARBA00051890"/>
    </source>
</evidence>
<name>A0ABD6ADS7_9EURY</name>
<evidence type="ECO:0000313" key="13">
    <source>
        <dbReference type="Proteomes" id="UP001596547"/>
    </source>
</evidence>
<comment type="catalytic activity">
    <reaction evidence="5">
        <text>D-xylose(out) + ATP + H2O = D-xylose(in) + ADP + phosphate + H(+)</text>
        <dbReference type="Rhea" id="RHEA:29899"/>
        <dbReference type="ChEBI" id="CHEBI:15377"/>
        <dbReference type="ChEBI" id="CHEBI:15378"/>
        <dbReference type="ChEBI" id="CHEBI:30616"/>
        <dbReference type="ChEBI" id="CHEBI:43474"/>
        <dbReference type="ChEBI" id="CHEBI:53455"/>
        <dbReference type="ChEBI" id="CHEBI:456216"/>
        <dbReference type="EC" id="7.5.2.13"/>
    </reaction>
    <physiologicalReaction direction="left-to-right" evidence="5">
        <dbReference type="Rhea" id="RHEA:29900"/>
    </physiologicalReaction>
</comment>
<dbReference type="FunFam" id="3.40.50.300:FF:000042">
    <property type="entry name" value="Maltose/maltodextrin ABC transporter, ATP-binding protein"/>
    <property type="match status" value="1"/>
</dbReference>
<keyword evidence="3" id="KW-0547">Nucleotide-binding</keyword>
<dbReference type="PANTHER" id="PTHR43875">
    <property type="entry name" value="MALTODEXTRIN IMPORT ATP-BINDING PROTEIN MSMX"/>
    <property type="match status" value="1"/>
</dbReference>
<comment type="caution">
    <text evidence="12">The sequence shown here is derived from an EMBL/GenBank/DDBJ whole genome shotgun (WGS) entry which is preliminary data.</text>
</comment>